<keyword evidence="1" id="KW-0732">Signal</keyword>
<dbReference type="EMBL" id="CP139558">
    <property type="protein sequence ID" value="WPU91132.1"/>
    <property type="molecule type" value="Genomic_DNA"/>
</dbReference>
<dbReference type="PROSITE" id="PS51257">
    <property type="entry name" value="PROKAR_LIPOPROTEIN"/>
    <property type="match status" value="1"/>
</dbReference>
<dbReference type="InterPro" id="IPR008979">
    <property type="entry name" value="Galactose-bd-like_sf"/>
</dbReference>
<dbReference type="Proteomes" id="UP001324380">
    <property type="component" value="Chromosome"/>
</dbReference>
<dbReference type="CDD" id="cd04080">
    <property type="entry name" value="CBM6_cellulase-like"/>
    <property type="match status" value="1"/>
</dbReference>
<dbReference type="Pfam" id="PF03422">
    <property type="entry name" value="CBM_6"/>
    <property type="match status" value="1"/>
</dbReference>
<evidence type="ECO:0000313" key="3">
    <source>
        <dbReference type="EMBL" id="WPU91132.1"/>
    </source>
</evidence>
<feature type="chain" id="PRO_5045152048" evidence="1">
    <location>
        <begin position="21"/>
        <end position="216"/>
    </location>
</feature>
<dbReference type="InterPro" id="IPR005084">
    <property type="entry name" value="CBM6"/>
</dbReference>
<dbReference type="PROSITE" id="PS51175">
    <property type="entry name" value="CBM6"/>
    <property type="match status" value="1"/>
</dbReference>
<name>A0ABZ0TFC6_9SPHI</name>
<dbReference type="RefSeq" id="WP_321560300.1">
    <property type="nucleotide sequence ID" value="NZ_CP139558.1"/>
</dbReference>
<accession>A0ABZ0TFC6</accession>
<keyword evidence="4" id="KW-1185">Reference proteome</keyword>
<gene>
    <name evidence="3" type="ORF">SNE25_17575</name>
</gene>
<dbReference type="Gene3D" id="2.60.120.260">
    <property type="entry name" value="Galactose-binding domain-like"/>
    <property type="match status" value="1"/>
</dbReference>
<reference evidence="3 4" key="1">
    <citation type="submission" date="2023-11" db="EMBL/GenBank/DDBJ databases">
        <title>Analysis of the Genomes of Mucilaginibacter gossypii cycad 4 and M. sabulilitoris SNA2: microbes with the potential for plant growth promotion.</title>
        <authorList>
            <person name="Hirsch A.M."/>
            <person name="Humm E."/>
            <person name="Rubbi M."/>
            <person name="Del Vecchio G."/>
            <person name="Ha S.M."/>
            <person name="Pellegrini M."/>
            <person name="Gunsalus R.P."/>
        </authorList>
    </citation>
    <scope>NUCLEOTIDE SEQUENCE [LARGE SCALE GENOMIC DNA]</scope>
    <source>
        <strain evidence="3 4">SNA2</strain>
    </source>
</reference>
<protein>
    <submittedName>
        <fullName evidence="3">Carbohydrate-binding protein</fullName>
    </submittedName>
</protein>
<evidence type="ECO:0000256" key="1">
    <source>
        <dbReference type="SAM" id="SignalP"/>
    </source>
</evidence>
<evidence type="ECO:0000259" key="2">
    <source>
        <dbReference type="PROSITE" id="PS51175"/>
    </source>
</evidence>
<evidence type="ECO:0000313" key="4">
    <source>
        <dbReference type="Proteomes" id="UP001324380"/>
    </source>
</evidence>
<dbReference type="SUPFAM" id="SSF49785">
    <property type="entry name" value="Galactose-binding domain-like"/>
    <property type="match status" value="1"/>
</dbReference>
<sequence>MRKALAGIIAIVFVSCSVNHMLSTSGKPWQNQIQQIPGRIECEYYNTGGEGIAYHDTDSVNNGSGKLNPANGTFLNEFRMREGVDISYTKAHDSIDNNPHNVVPPKMDQLYVGWTAPGEWIKYTVNVNESRNYRVGVMYTSNGDGSIALDLDGKTIAKDLKIVSTHDDRDTVKWRQWHHWNRSDSLTTINLKKGVHMITVHIVANGNMNLDYLEFK</sequence>
<organism evidence="3 4">
    <name type="scientific">Mucilaginibacter sabulilitoris</name>
    <dbReference type="NCBI Taxonomy" id="1173583"/>
    <lineage>
        <taxon>Bacteria</taxon>
        <taxon>Pseudomonadati</taxon>
        <taxon>Bacteroidota</taxon>
        <taxon>Sphingobacteriia</taxon>
        <taxon>Sphingobacteriales</taxon>
        <taxon>Sphingobacteriaceae</taxon>
        <taxon>Mucilaginibacter</taxon>
    </lineage>
</organism>
<feature type="signal peptide" evidence="1">
    <location>
        <begin position="1"/>
        <end position="20"/>
    </location>
</feature>
<feature type="domain" description="CBM6" evidence="2">
    <location>
        <begin position="79"/>
        <end position="216"/>
    </location>
</feature>
<proteinExistence type="predicted"/>